<dbReference type="GO" id="GO:0005524">
    <property type="term" value="F:ATP binding"/>
    <property type="evidence" value="ECO:0007669"/>
    <property type="project" value="UniProtKB-KW"/>
</dbReference>
<sequence>MDELPEATWKFLRSRESRKDGTSASAASAASAAALRRAPCLKNLASFQWAGVKRILELGRCLLADEMGCGKTAQALACLAAFDAWPVLILVPACLRLVWAEEVEKWLCGLLQPRHIHIIHSSDDMLPNTDDLGEMKVCIVSYTMTRLLFENLKRPWKVAIVDESHNLRNVRNASNASNASKTTSRTTKAVLELLRPVPRLLLLSGSPSPSSYLDVFTQANLLCPGLLGSYGTFAADYDEPSLSNAGYLEPGSCCRRPWQLNLLLEQLMVRRRKSEVLEELPAKRRRLLRLPLSNSSWRDLSDDEQKATTNAERVALLKLQAAGSWLREKLAEVLLSKEDGSTPPVTRQALIEKFQSECEGPMLAVIGITACAVGIDLSAASFCVFVELPESPAWLLQAEDRLHRRSQHQAVEVLLLCASPQHSDSGNVMRCCEVDRNRWAVLARRVNELTALQASLLRASLPQSVPAAASAASTASVTLSKGEVEAAESPKIHFEFEVSPHTLRLHPFENKHPLAMSLRLDAINAMDGHCSGSSEQRFRQSLYQQLYQQALDFQAAWNRLTPLQQKMARGRSYKAEELRVEHFKLTPSLTGSTSRFLRKSDSADSEESEGLFCNVQVRYQGRLSGRSVQFLQPVALVPAMPASDANPASEHGELIQPFMLCLECRKPLRPVPQQSQQFSFEGQRRISVGEVSESSLFCSGGCRGRYFGKRNGTALRRQLFALERGVCQTCGLDCHGLYQQLRNSKAWLKELGALAAKAEAEAQNAHGLVHLVHLVHGARSERGERSNERSPELALFEHLSGQARSSSVRGPRAVLHKTLREGVLWQADHVVPVWQGGGACGLENLQTLCARCHSLKTGKEAIRRRALKTRFVLKAPRTRKALEGFWPAGRLRNMRSFQSLQPSPGSQRIEL</sequence>
<evidence type="ECO:0000313" key="7">
    <source>
        <dbReference type="EMBL" id="CAE7151874.1"/>
    </source>
</evidence>
<protein>
    <submittedName>
        <fullName evidence="7">Smarcal1 protein</fullName>
    </submittedName>
</protein>
<name>A0A812IPK0_SYMPI</name>
<feature type="domain" description="Helicase ATP-binding" evidence="5">
    <location>
        <begin position="52"/>
        <end position="225"/>
    </location>
</feature>
<proteinExistence type="predicted"/>
<dbReference type="PANTHER" id="PTHR45766">
    <property type="entry name" value="DNA ANNEALING HELICASE AND ENDONUCLEASE ZRANB3 FAMILY MEMBER"/>
    <property type="match status" value="1"/>
</dbReference>
<dbReference type="GO" id="GO:0006281">
    <property type="term" value="P:DNA repair"/>
    <property type="evidence" value="ECO:0007669"/>
    <property type="project" value="TreeGrafter"/>
</dbReference>
<dbReference type="Pfam" id="PF00271">
    <property type="entry name" value="Helicase_C"/>
    <property type="match status" value="1"/>
</dbReference>
<accession>A0A812IPK0</accession>
<dbReference type="OrthoDB" id="2801544at2759"/>
<keyword evidence="4" id="KW-0067">ATP-binding</keyword>
<dbReference type="GO" id="GO:0008270">
    <property type="term" value="F:zinc ion binding"/>
    <property type="evidence" value="ECO:0007669"/>
    <property type="project" value="InterPro"/>
</dbReference>
<evidence type="ECO:0000256" key="1">
    <source>
        <dbReference type="ARBA" id="ARBA00022741"/>
    </source>
</evidence>
<comment type="caution">
    <text evidence="7">The sequence shown here is derived from an EMBL/GenBank/DDBJ whole genome shotgun (WGS) entry which is preliminary data.</text>
</comment>
<dbReference type="SUPFAM" id="SSF52540">
    <property type="entry name" value="P-loop containing nucleoside triphosphate hydrolases"/>
    <property type="match status" value="2"/>
</dbReference>
<keyword evidence="2" id="KW-0378">Hydrolase</keyword>
<evidence type="ECO:0000256" key="2">
    <source>
        <dbReference type="ARBA" id="ARBA00022801"/>
    </source>
</evidence>
<feature type="domain" description="Helicase C-terminal" evidence="6">
    <location>
        <begin position="303"/>
        <end position="450"/>
    </location>
</feature>
<keyword evidence="8" id="KW-1185">Reference proteome</keyword>
<dbReference type="Pfam" id="PF01844">
    <property type="entry name" value="HNH"/>
    <property type="match status" value="1"/>
</dbReference>
<dbReference type="AlphaFoldDB" id="A0A812IPK0"/>
<dbReference type="EMBL" id="CAJNIZ010000037">
    <property type="protein sequence ID" value="CAE7151874.1"/>
    <property type="molecule type" value="Genomic_DNA"/>
</dbReference>
<reference evidence="7" key="1">
    <citation type="submission" date="2021-02" db="EMBL/GenBank/DDBJ databases">
        <authorList>
            <person name="Dougan E. K."/>
            <person name="Rhodes N."/>
            <person name="Thang M."/>
            <person name="Chan C."/>
        </authorList>
    </citation>
    <scope>NUCLEOTIDE SEQUENCE</scope>
</reference>
<dbReference type="PROSITE" id="PS51192">
    <property type="entry name" value="HELICASE_ATP_BIND_1"/>
    <property type="match status" value="1"/>
</dbReference>
<keyword evidence="1" id="KW-0547">Nucleotide-binding</keyword>
<dbReference type="InterPro" id="IPR003615">
    <property type="entry name" value="HNH_nuc"/>
</dbReference>
<dbReference type="Pfam" id="PF00176">
    <property type="entry name" value="SNF2-rel_dom"/>
    <property type="match status" value="1"/>
</dbReference>
<evidence type="ECO:0000256" key="4">
    <source>
        <dbReference type="ARBA" id="ARBA00022840"/>
    </source>
</evidence>
<dbReference type="InterPro" id="IPR001650">
    <property type="entry name" value="Helicase_C-like"/>
</dbReference>
<evidence type="ECO:0000259" key="5">
    <source>
        <dbReference type="PROSITE" id="PS51192"/>
    </source>
</evidence>
<gene>
    <name evidence="7" type="primary">Smarcal1</name>
    <name evidence="7" type="ORF">SPIL2461_LOCUS221</name>
</gene>
<organism evidence="7 8">
    <name type="scientific">Symbiodinium pilosum</name>
    <name type="common">Dinoflagellate</name>
    <dbReference type="NCBI Taxonomy" id="2952"/>
    <lineage>
        <taxon>Eukaryota</taxon>
        <taxon>Sar</taxon>
        <taxon>Alveolata</taxon>
        <taxon>Dinophyceae</taxon>
        <taxon>Suessiales</taxon>
        <taxon>Symbiodiniaceae</taxon>
        <taxon>Symbiodinium</taxon>
    </lineage>
</organism>
<dbReference type="InterPro" id="IPR038718">
    <property type="entry name" value="SNF2-like_sf"/>
</dbReference>
<dbReference type="InterPro" id="IPR027417">
    <property type="entry name" value="P-loop_NTPase"/>
</dbReference>
<dbReference type="GO" id="GO:0031297">
    <property type="term" value="P:replication fork processing"/>
    <property type="evidence" value="ECO:0007669"/>
    <property type="project" value="TreeGrafter"/>
</dbReference>
<dbReference type="Gene3D" id="3.40.50.300">
    <property type="entry name" value="P-loop containing nucleotide triphosphate hydrolases"/>
    <property type="match status" value="1"/>
</dbReference>
<evidence type="ECO:0000313" key="8">
    <source>
        <dbReference type="Proteomes" id="UP000649617"/>
    </source>
</evidence>
<dbReference type="GO" id="GO:0003676">
    <property type="term" value="F:nucleic acid binding"/>
    <property type="evidence" value="ECO:0007669"/>
    <property type="project" value="InterPro"/>
</dbReference>
<dbReference type="GO" id="GO:0004520">
    <property type="term" value="F:DNA endonuclease activity"/>
    <property type="evidence" value="ECO:0007669"/>
    <property type="project" value="TreeGrafter"/>
</dbReference>
<dbReference type="GO" id="GO:0043596">
    <property type="term" value="C:nuclear replication fork"/>
    <property type="evidence" value="ECO:0007669"/>
    <property type="project" value="TreeGrafter"/>
</dbReference>
<dbReference type="CDD" id="cd00085">
    <property type="entry name" value="HNHc"/>
    <property type="match status" value="1"/>
</dbReference>
<dbReference type="PROSITE" id="PS51194">
    <property type="entry name" value="HELICASE_CTER"/>
    <property type="match status" value="1"/>
</dbReference>
<dbReference type="GO" id="GO:0016787">
    <property type="term" value="F:hydrolase activity"/>
    <property type="evidence" value="ECO:0007669"/>
    <property type="project" value="UniProtKB-KW"/>
</dbReference>
<evidence type="ECO:0000259" key="6">
    <source>
        <dbReference type="PROSITE" id="PS51194"/>
    </source>
</evidence>
<dbReference type="SMART" id="SM00487">
    <property type="entry name" value="DEXDc"/>
    <property type="match status" value="1"/>
</dbReference>
<dbReference type="GO" id="GO:0004386">
    <property type="term" value="F:helicase activity"/>
    <property type="evidence" value="ECO:0007669"/>
    <property type="project" value="UniProtKB-KW"/>
</dbReference>
<dbReference type="Gene3D" id="3.40.50.10810">
    <property type="entry name" value="Tandem AAA-ATPase domain"/>
    <property type="match status" value="1"/>
</dbReference>
<dbReference type="InterPro" id="IPR049730">
    <property type="entry name" value="SNF2/RAD54-like_C"/>
</dbReference>
<dbReference type="PANTHER" id="PTHR45766:SF3">
    <property type="entry name" value="DNA ANNEALING HELICASE AND ENDONUCLEASE ZRANB3"/>
    <property type="match status" value="1"/>
</dbReference>
<dbReference type="InterPro" id="IPR000330">
    <property type="entry name" value="SNF2_N"/>
</dbReference>
<dbReference type="Proteomes" id="UP000649617">
    <property type="component" value="Unassembled WGS sequence"/>
</dbReference>
<dbReference type="SMART" id="SM00490">
    <property type="entry name" value="HELICc"/>
    <property type="match status" value="1"/>
</dbReference>
<dbReference type="CDD" id="cd18793">
    <property type="entry name" value="SF2_C_SNF"/>
    <property type="match status" value="1"/>
</dbReference>
<dbReference type="Gene3D" id="1.10.30.50">
    <property type="match status" value="1"/>
</dbReference>
<evidence type="ECO:0000256" key="3">
    <source>
        <dbReference type="ARBA" id="ARBA00022806"/>
    </source>
</evidence>
<dbReference type="InterPro" id="IPR002711">
    <property type="entry name" value="HNH"/>
</dbReference>
<keyword evidence="3" id="KW-0347">Helicase</keyword>
<dbReference type="InterPro" id="IPR014001">
    <property type="entry name" value="Helicase_ATP-bd"/>
</dbReference>